<dbReference type="Gene3D" id="2.60.120.260">
    <property type="entry name" value="Galactose-binding domain-like"/>
    <property type="match status" value="1"/>
</dbReference>
<dbReference type="PROSITE" id="PS00719">
    <property type="entry name" value="GLYCOSYL_HYDROL_F2_1"/>
    <property type="match status" value="1"/>
</dbReference>
<organism evidence="9 10">
    <name type="scientific">Paractinoplanes rishiriensis</name>
    <dbReference type="NCBI Taxonomy" id="1050105"/>
    <lineage>
        <taxon>Bacteria</taxon>
        <taxon>Bacillati</taxon>
        <taxon>Actinomycetota</taxon>
        <taxon>Actinomycetes</taxon>
        <taxon>Micromonosporales</taxon>
        <taxon>Micromonosporaceae</taxon>
        <taxon>Paractinoplanes</taxon>
    </lineage>
</organism>
<evidence type="ECO:0000256" key="3">
    <source>
        <dbReference type="ARBA" id="ARBA00012756"/>
    </source>
</evidence>
<evidence type="ECO:0000313" key="10">
    <source>
        <dbReference type="Proteomes" id="UP000636960"/>
    </source>
</evidence>
<dbReference type="RefSeq" id="WP_203780475.1">
    <property type="nucleotide sequence ID" value="NZ_BOMV01000011.1"/>
</dbReference>
<dbReference type="PROSITE" id="PS00608">
    <property type="entry name" value="GLYCOSYL_HYDROL_F2_2"/>
    <property type="match status" value="1"/>
</dbReference>
<dbReference type="InterPro" id="IPR017853">
    <property type="entry name" value="GH"/>
</dbReference>
<keyword evidence="10" id="KW-1185">Reference proteome</keyword>
<evidence type="ECO:0000256" key="2">
    <source>
        <dbReference type="ARBA" id="ARBA00007401"/>
    </source>
</evidence>
<reference evidence="9" key="1">
    <citation type="submission" date="2021-01" db="EMBL/GenBank/DDBJ databases">
        <title>Whole genome shotgun sequence of Actinoplanes rishiriensis NBRC 108556.</title>
        <authorList>
            <person name="Komaki H."/>
            <person name="Tamura T."/>
        </authorList>
    </citation>
    <scope>NUCLEOTIDE SEQUENCE</scope>
    <source>
        <strain evidence="9">NBRC 108556</strain>
    </source>
</reference>
<dbReference type="Gene3D" id="2.60.40.10">
    <property type="entry name" value="Immunoglobulins"/>
    <property type="match status" value="2"/>
</dbReference>
<dbReference type="GO" id="GO:0030246">
    <property type="term" value="F:carbohydrate binding"/>
    <property type="evidence" value="ECO:0007669"/>
    <property type="project" value="InterPro"/>
</dbReference>
<dbReference type="PANTHER" id="PTHR46323">
    <property type="entry name" value="BETA-GALACTOSIDASE"/>
    <property type="match status" value="1"/>
</dbReference>
<dbReference type="GO" id="GO:0004565">
    <property type="term" value="F:beta-galactosidase activity"/>
    <property type="evidence" value="ECO:0007669"/>
    <property type="project" value="UniProtKB-EC"/>
</dbReference>
<proteinExistence type="inferred from homology"/>
<accession>A0A919MTD5</accession>
<keyword evidence="6" id="KW-0326">Glycosidase</keyword>
<dbReference type="InterPro" id="IPR006103">
    <property type="entry name" value="Glyco_hydro_2_cat"/>
</dbReference>
<dbReference type="InterPro" id="IPR011013">
    <property type="entry name" value="Gal_mutarotase_sf_dom"/>
</dbReference>
<dbReference type="EC" id="3.2.1.23" evidence="3"/>
<dbReference type="InterPro" id="IPR014718">
    <property type="entry name" value="GH-type_carb-bd"/>
</dbReference>
<dbReference type="InterPro" id="IPR006101">
    <property type="entry name" value="Glyco_hydro_2"/>
</dbReference>
<comment type="caution">
    <text evidence="9">The sequence shown here is derived from an EMBL/GenBank/DDBJ whole genome shotgun (WGS) entry which is preliminary data.</text>
</comment>
<dbReference type="InterPro" id="IPR023232">
    <property type="entry name" value="Glyco_hydro_2_AS"/>
</dbReference>
<evidence type="ECO:0000256" key="5">
    <source>
        <dbReference type="ARBA" id="ARBA00022801"/>
    </source>
</evidence>
<evidence type="ECO:0000259" key="8">
    <source>
        <dbReference type="SMART" id="SM01038"/>
    </source>
</evidence>
<keyword evidence="5" id="KW-0378">Hydrolase</keyword>
<dbReference type="InterPro" id="IPR036156">
    <property type="entry name" value="Beta-gal/glucu_dom_sf"/>
</dbReference>
<name>A0A919MTD5_9ACTN</name>
<dbReference type="InterPro" id="IPR006104">
    <property type="entry name" value="Glyco_hydro_2_N"/>
</dbReference>
<dbReference type="InterPro" id="IPR023230">
    <property type="entry name" value="Glyco_hydro_2_CS"/>
</dbReference>
<comment type="similarity">
    <text evidence="2">Belongs to the glycosyl hydrolase 2 family.</text>
</comment>
<evidence type="ECO:0000256" key="4">
    <source>
        <dbReference type="ARBA" id="ARBA00013303"/>
    </source>
</evidence>
<dbReference type="Pfam" id="PF02929">
    <property type="entry name" value="Bgal_small_N"/>
    <property type="match status" value="1"/>
</dbReference>
<dbReference type="Gene3D" id="3.20.20.80">
    <property type="entry name" value="Glycosidases"/>
    <property type="match status" value="1"/>
</dbReference>
<evidence type="ECO:0000256" key="7">
    <source>
        <dbReference type="ARBA" id="ARBA00032230"/>
    </source>
</evidence>
<dbReference type="InterPro" id="IPR032312">
    <property type="entry name" value="LacZ_4"/>
</dbReference>
<dbReference type="Pfam" id="PF02837">
    <property type="entry name" value="Glyco_hydro_2_N"/>
    <property type="match status" value="1"/>
</dbReference>
<dbReference type="Pfam" id="PF02836">
    <property type="entry name" value="Glyco_hydro_2_C"/>
    <property type="match status" value="1"/>
</dbReference>
<dbReference type="Proteomes" id="UP000636960">
    <property type="component" value="Unassembled WGS sequence"/>
</dbReference>
<feature type="domain" description="Beta galactosidase small chain/" evidence="8">
    <location>
        <begin position="666"/>
        <end position="926"/>
    </location>
</feature>
<dbReference type="SMART" id="SM01038">
    <property type="entry name" value="Bgal_small_N"/>
    <property type="match status" value="1"/>
</dbReference>
<dbReference type="InterPro" id="IPR004199">
    <property type="entry name" value="B-gal_small/dom_5"/>
</dbReference>
<evidence type="ECO:0000256" key="1">
    <source>
        <dbReference type="ARBA" id="ARBA00001412"/>
    </source>
</evidence>
<dbReference type="PANTHER" id="PTHR46323:SF2">
    <property type="entry name" value="BETA-GALACTOSIDASE"/>
    <property type="match status" value="1"/>
</dbReference>
<comment type="catalytic activity">
    <reaction evidence="1">
        <text>Hydrolysis of terminal non-reducing beta-D-galactose residues in beta-D-galactosides.</text>
        <dbReference type="EC" id="3.2.1.23"/>
    </reaction>
</comment>
<sequence>MDNGYLTDFARPAGTLPPRAVLSTDAPVLRLDGSWRFRLSPAIAQAPEGFWRPEFDDSAWTNLDVPSSWPMHGHGKPAYTNRVYPFPIDPPYVPTENPTGDHRLRFTVPESWAGARAVLRFDGVDSCGRVWLNGTELGVTQGSRLPAEFDVSGVLRPGANVLAVRVHQWSAGSYLEDQDMWWLPGIFRSVSLAQRPAGGLDDVFVHADYDHVTGGGALRVDAPPGAVFSAPALGLHEVAADQTHHLAAVRPWSPEDPALYTVEVATAAETGSLRVGFRTVAIVDGLLTVNGRRIEFHGVNRHEFHPDLGRVVPQEVVRAELELMKRHHINAIRTSHYPPAPGVLDLCDELGFWVIDECDLETHGFLSTGWRGNPSDDPRWRDAYLDRMSRMVERDKNHPSVIMWSLGNESHTGANLAAMASWARSRDDSRPIHYEGDRACEYVDVYSRMYASHAECAAIGRASGPPFILCEYAHAMGNGPGGLAEYQQIFETYPRCQGGFIWEWIDHGIRSGDQFAYGGDFGEPVHDGNFVIDGLVFPDRTPSPAMAELAAVYAPVRIGFGAGRITVANRYTYRDLSHVTLTWTLSTPDAEPASGRAAAPPVAPGESGQISLPDFPDVSGEAWLTVVAADPDGLVLGAGQAAVGAAPRAAGASRLPGRRRADGHLLLGPAVFEPVYGRLVRLGDLALDGPRLHVWRAPTDNDRLGFHGELMRDWREAGLHRLQERLDGIEADDEGLTVLSRYAPAGTDLALRTTVRWHAGEDGLSAEVRVVPEGAWTVTLPRIGVRLALPGSLSEVEWFGRGPGEAYPDSRAAVLVGRYRSTVDELQTPYVYPQENGHRADVRLLELRGGGGLRVTGAPTFGFTARRCTDEDLDMAVRRTEIPERDRIHLNLDLAQRGLGSASCGPGVLPRYEVPVREYSFGFTLSAL</sequence>
<dbReference type="SUPFAM" id="SSF51445">
    <property type="entry name" value="(Trans)glycosidases"/>
    <property type="match status" value="1"/>
</dbReference>
<dbReference type="GO" id="GO:0005990">
    <property type="term" value="P:lactose catabolic process"/>
    <property type="evidence" value="ECO:0007669"/>
    <property type="project" value="TreeGrafter"/>
</dbReference>
<dbReference type="SUPFAM" id="SSF49785">
    <property type="entry name" value="Galactose-binding domain-like"/>
    <property type="match status" value="1"/>
</dbReference>
<dbReference type="InterPro" id="IPR013783">
    <property type="entry name" value="Ig-like_fold"/>
</dbReference>
<gene>
    <name evidence="9" type="primary">lacZ_1</name>
    <name evidence="9" type="ORF">Ari01nite_16140</name>
</gene>
<dbReference type="Gene3D" id="2.70.98.10">
    <property type="match status" value="1"/>
</dbReference>
<dbReference type="EMBL" id="BOMV01000011">
    <property type="protein sequence ID" value="GIE94149.1"/>
    <property type="molecule type" value="Genomic_DNA"/>
</dbReference>
<evidence type="ECO:0000313" key="9">
    <source>
        <dbReference type="EMBL" id="GIE94149.1"/>
    </source>
</evidence>
<protein>
    <recommendedName>
        <fullName evidence="4">Beta-galactosidase</fullName>
        <ecNumber evidence="3">3.2.1.23</ecNumber>
    </recommendedName>
    <alternativeName>
        <fullName evidence="7">Lactase</fullName>
    </alternativeName>
</protein>
<dbReference type="PRINTS" id="PR00132">
    <property type="entry name" value="GLHYDRLASE2"/>
</dbReference>
<dbReference type="InterPro" id="IPR050347">
    <property type="entry name" value="Bact_Beta-galactosidase"/>
</dbReference>
<dbReference type="Pfam" id="PF16353">
    <property type="entry name" value="LacZ_4"/>
    <property type="match status" value="1"/>
</dbReference>
<dbReference type="InterPro" id="IPR008979">
    <property type="entry name" value="Galactose-bd-like_sf"/>
</dbReference>
<dbReference type="SUPFAM" id="SSF49303">
    <property type="entry name" value="beta-Galactosidase/glucuronidase domain"/>
    <property type="match status" value="2"/>
</dbReference>
<evidence type="ECO:0000256" key="6">
    <source>
        <dbReference type="ARBA" id="ARBA00023295"/>
    </source>
</evidence>
<dbReference type="GO" id="GO:0009341">
    <property type="term" value="C:beta-galactosidase complex"/>
    <property type="evidence" value="ECO:0007669"/>
    <property type="project" value="InterPro"/>
</dbReference>
<dbReference type="SUPFAM" id="SSF74650">
    <property type="entry name" value="Galactose mutarotase-like"/>
    <property type="match status" value="1"/>
</dbReference>
<dbReference type="AlphaFoldDB" id="A0A919MTD5"/>